<gene>
    <name evidence="2" type="ORF">ACFL6M_00825</name>
</gene>
<dbReference type="InterPro" id="IPR024775">
    <property type="entry name" value="DinB-like"/>
</dbReference>
<sequence length="197" mass="22009">MQQPPSLAPPGAGIPEYQRLTGKYILLPFYCLRLTWEGAIDLLESEGYALLALAGSSGEDQLTRRVLVPPQIGLEDSSRFWSYAMVLEHLVIMGKAVADIIVELTHGNSRSTPVGTADLKPEGKQPARDAIADFRQLLSDFRQRTIGDVGDRRNTARSPHPWFGSLRAKQWISFVPFHQRIHIRQARRILSRLPGAS</sequence>
<dbReference type="Gene3D" id="1.20.120.450">
    <property type="entry name" value="dinb family like domain"/>
    <property type="match status" value="1"/>
</dbReference>
<reference evidence="2 3" key="1">
    <citation type="submission" date="2024-09" db="EMBL/GenBank/DDBJ databases">
        <authorList>
            <person name="D'Angelo T."/>
        </authorList>
    </citation>
    <scope>NUCLEOTIDE SEQUENCE [LARGE SCALE GENOMIC DNA]</scope>
    <source>
        <strain evidence="2">SAG AM-320-E07</strain>
    </source>
</reference>
<accession>A0ABV6YIV5</accession>
<protein>
    <submittedName>
        <fullName evidence="2">DinB family protein</fullName>
    </submittedName>
</protein>
<dbReference type="Proteomes" id="UP001593833">
    <property type="component" value="Unassembled WGS sequence"/>
</dbReference>
<comment type="caution">
    <text evidence="2">The sequence shown here is derived from an EMBL/GenBank/DDBJ whole genome shotgun (WGS) entry which is preliminary data.</text>
</comment>
<evidence type="ECO:0000313" key="3">
    <source>
        <dbReference type="Proteomes" id="UP001593833"/>
    </source>
</evidence>
<evidence type="ECO:0000259" key="1">
    <source>
        <dbReference type="Pfam" id="PF12867"/>
    </source>
</evidence>
<dbReference type="SUPFAM" id="SSF109854">
    <property type="entry name" value="DinB/YfiT-like putative metalloenzymes"/>
    <property type="match status" value="1"/>
</dbReference>
<proteinExistence type="predicted"/>
<name>A0ABV6YIV5_UNCEI</name>
<dbReference type="Pfam" id="PF12867">
    <property type="entry name" value="DinB_2"/>
    <property type="match status" value="1"/>
</dbReference>
<feature type="domain" description="DinB-like" evidence="1">
    <location>
        <begin position="48"/>
        <end position="186"/>
    </location>
</feature>
<keyword evidence="3" id="KW-1185">Reference proteome</keyword>
<dbReference type="InterPro" id="IPR034660">
    <property type="entry name" value="DinB/YfiT-like"/>
</dbReference>
<dbReference type="EMBL" id="JBHPKH010000004">
    <property type="protein sequence ID" value="MFC1572119.1"/>
    <property type="molecule type" value="Genomic_DNA"/>
</dbReference>
<organism evidence="2 3">
    <name type="scientific">Eiseniibacteriota bacterium</name>
    <dbReference type="NCBI Taxonomy" id="2212470"/>
    <lineage>
        <taxon>Bacteria</taxon>
        <taxon>Candidatus Eiseniibacteriota</taxon>
    </lineage>
</organism>
<evidence type="ECO:0000313" key="2">
    <source>
        <dbReference type="EMBL" id="MFC1572119.1"/>
    </source>
</evidence>